<dbReference type="RefSeq" id="WP_408086273.1">
    <property type="nucleotide sequence ID" value="NZ_JBELPZ010000028.1"/>
</dbReference>
<sequence length="570" mass="64272">NDGDLINNVNYPSYTIDGAKIYEDGTVLAYAYGYFKKFQPLLTDPVQYPGYHEEITDFDIKDNNLICIIYTAYFKMFPESSVFAQTDAVAENISPQQTENTFYYSGEGTSKAIGNRIITDSQGNSVILSKEWYGEEITSDGASTPFKYFVYKYDADLNFVWKIEIPYQITSSSTYPNAAIGADDSIYIYTYDTHQLLKISPAGEVLYSAPTDGCIDIVTDQNGNINVINMDMLDYSNNNYSSSIRIINSETGTLEDYLLFEEAEYIGSYMSPEGDYYLFFLDGRYDIASKKIKIYKNFSLLSSTDLNVSGQYSYIITIPVSENGTLYFLQEDIPSISQLCKLNINGSYQVTNIPHSVANFKQFNSGKVLTFYDSGDVFVYDENLIQVASNSNMGYYAGYSPTLRPFGNYMLLGAWGGDYFKVISENAALLGEFEFKGILNSKFSQVYQNNLLTTGDFGNGIVTEEAYQWDRGFVHKYDLAEAFQQFTVSLPELPADPDKLTIYPNPASDYITIAAPYNSMIQTVKIFDISGKLVKNSEEVLIDISELASGLFIVKAYTYNRLFISKFIKR</sequence>
<dbReference type="InterPro" id="IPR011047">
    <property type="entry name" value="Quinoprotein_ADH-like_sf"/>
</dbReference>
<gene>
    <name evidence="3" type="ORF">ABS766_16375</name>
</gene>
<dbReference type="NCBIfam" id="TIGR04183">
    <property type="entry name" value="Por_Secre_tail"/>
    <property type="match status" value="1"/>
</dbReference>
<reference evidence="3 4" key="1">
    <citation type="submission" date="2024-06" db="EMBL/GenBank/DDBJ databases">
        <authorList>
            <person name="Kaempfer P."/>
            <person name="Viver T."/>
        </authorList>
    </citation>
    <scope>NUCLEOTIDE SEQUENCE [LARGE SCALE GENOMIC DNA]</scope>
    <source>
        <strain evidence="3 4">ST-119</strain>
    </source>
</reference>
<keyword evidence="4" id="KW-1185">Reference proteome</keyword>
<proteinExistence type="predicted"/>
<evidence type="ECO:0000256" key="1">
    <source>
        <dbReference type="ARBA" id="ARBA00022729"/>
    </source>
</evidence>
<dbReference type="EMBL" id="JBELPZ010000028">
    <property type="protein sequence ID" value="MFL9846000.1"/>
    <property type="molecule type" value="Genomic_DNA"/>
</dbReference>
<evidence type="ECO:0000313" key="3">
    <source>
        <dbReference type="EMBL" id="MFL9846000.1"/>
    </source>
</evidence>
<accession>A0ABW8Z2Z9</accession>
<evidence type="ECO:0000259" key="2">
    <source>
        <dbReference type="Pfam" id="PF18962"/>
    </source>
</evidence>
<feature type="domain" description="Secretion system C-terminal sorting" evidence="2">
    <location>
        <begin position="502"/>
        <end position="568"/>
    </location>
</feature>
<dbReference type="Pfam" id="PF18962">
    <property type="entry name" value="Por_Secre_tail"/>
    <property type="match status" value="1"/>
</dbReference>
<protein>
    <submittedName>
        <fullName evidence="3">T9SS type A sorting domain-containing protein</fullName>
    </submittedName>
</protein>
<feature type="non-terminal residue" evidence="3">
    <location>
        <position position="1"/>
    </location>
</feature>
<name>A0ABW8Z2Z9_9FLAO</name>
<dbReference type="InterPro" id="IPR026444">
    <property type="entry name" value="Secre_tail"/>
</dbReference>
<evidence type="ECO:0000313" key="4">
    <source>
        <dbReference type="Proteomes" id="UP001629156"/>
    </source>
</evidence>
<dbReference type="SUPFAM" id="SSF50998">
    <property type="entry name" value="Quinoprotein alcohol dehydrogenase-like"/>
    <property type="match status" value="1"/>
</dbReference>
<dbReference type="InterPro" id="IPR011042">
    <property type="entry name" value="6-blade_b-propeller_TolB-like"/>
</dbReference>
<comment type="caution">
    <text evidence="3">The sequence shown here is derived from an EMBL/GenBank/DDBJ whole genome shotgun (WGS) entry which is preliminary data.</text>
</comment>
<dbReference type="Gene3D" id="2.120.10.30">
    <property type="entry name" value="TolB, C-terminal domain"/>
    <property type="match status" value="1"/>
</dbReference>
<keyword evidence="1" id="KW-0732">Signal</keyword>
<organism evidence="3 4">
    <name type="scientific">Flavobacterium rhizosphaerae</name>
    <dbReference type="NCBI Taxonomy" id="3163298"/>
    <lineage>
        <taxon>Bacteria</taxon>
        <taxon>Pseudomonadati</taxon>
        <taxon>Bacteroidota</taxon>
        <taxon>Flavobacteriia</taxon>
        <taxon>Flavobacteriales</taxon>
        <taxon>Flavobacteriaceae</taxon>
        <taxon>Flavobacterium</taxon>
    </lineage>
</organism>
<dbReference type="Proteomes" id="UP001629156">
    <property type="component" value="Unassembled WGS sequence"/>
</dbReference>